<name>A0A3N0I030_9FIRM</name>
<evidence type="ECO:0000313" key="1">
    <source>
        <dbReference type="EMBL" id="RNM30395.1"/>
    </source>
</evidence>
<keyword evidence="2" id="KW-1185">Reference proteome</keyword>
<accession>A0A3N0I030</accession>
<proteinExistence type="predicted"/>
<dbReference type="Proteomes" id="UP000276568">
    <property type="component" value="Unassembled WGS sequence"/>
</dbReference>
<reference evidence="1 2" key="1">
    <citation type="submission" date="2018-11" db="EMBL/GenBank/DDBJ databases">
        <title>Clostridium sp. nov., a member of the family Erysipelotrichaceae isolated from pig faeces.</title>
        <authorList>
            <person name="Chang Y.-H."/>
        </authorList>
    </citation>
    <scope>NUCLEOTIDE SEQUENCE [LARGE SCALE GENOMIC DNA]</scope>
    <source>
        <strain evidence="1 2">YH-panp20</strain>
    </source>
</reference>
<dbReference type="OrthoDB" id="95590at2"/>
<evidence type="ECO:0000313" key="2">
    <source>
        <dbReference type="Proteomes" id="UP000276568"/>
    </source>
</evidence>
<dbReference type="AlphaFoldDB" id="A0A3N0I030"/>
<protein>
    <submittedName>
        <fullName evidence="1">Uncharacterized protein</fullName>
    </submittedName>
</protein>
<gene>
    <name evidence="1" type="ORF">EDX97_06295</name>
</gene>
<sequence length="829" mass="98673">MHAKNLVGSNEPMEKQLGIENWKLMDYAYCPQIVQELIEQGIQIQDTHNALMIQLQPLFEWKQVLKIMDIIDDHKEEIKAVHGIDGNSVYLLLNYGLSRTIIRDYIFGKVNLEDLLFMNREQIMKTLDLSVYTASKIMEACRFAMHMLVEDSDYRKQEILRKDVCDFFRGTNTIYTIEEIMETMLWRSDEDLLIHILDTLEEEDLIIHDARGYKNKKIFPHKSLSEVLDSIHDMTARTIVVEHLYGKTMESIGLRLSPPISRSRVSQIFHQEIDHFPIVKEDVYRDLLMHYDMDKDTFYALTDALEPTYGYIQERYHEDLDGTKIQLNGDVLSRDVAKEFVINTKKLKQYLAKHYLHVYDQWVSKDDRNGFLQAICHSFDGYFQKKDVEKRYNKILHAVYPEKQEEWALHDFRLNSILKQGYLVHSAKKGSRYRIVSRKLVQAIIRYTQLAQYKDTIVSTKKVFEDHRDVMEMYDIRDQYELHSLLRTGKERYQIDVNEMEFSRMPMLVFGHGNENEIVKQEIKACAPIDVEVFARHMANKYGYDIRSFYSYLRRNFNVYIEENRIDIVDEAILHSQDFQTMKNSLTEDFYFVEDYQNAIEEQHLNSQLMDAYVIRRLGYKLYAGYLLKEPHTPGRYFEQWIQEHASEIQPRHMDILTFQYALERLEKRLDVFEWTPGHYVTLKQLDISKKDLKQYIEQIKDAVADGQYFTQQSLKQLRIVSQQVANSFYKSLLKSETSIQMMTVGDSWVFVKNTPPNMRDFFLQLMHEQPGLTVNSCITYLYQWYGIRVDRRYMLEHIIDAGLFYSLDTDRMYESRPQAIFTQERLFE</sequence>
<dbReference type="RefSeq" id="WP_128520309.1">
    <property type="nucleotide sequence ID" value="NZ_RJQC01000002.1"/>
</dbReference>
<organism evidence="1 2">
    <name type="scientific">Absicoccus porci</name>
    <dbReference type="NCBI Taxonomy" id="2486576"/>
    <lineage>
        <taxon>Bacteria</taxon>
        <taxon>Bacillati</taxon>
        <taxon>Bacillota</taxon>
        <taxon>Erysipelotrichia</taxon>
        <taxon>Erysipelotrichales</taxon>
        <taxon>Erysipelotrichaceae</taxon>
        <taxon>Absicoccus</taxon>
    </lineage>
</organism>
<comment type="caution">
    <text evidence="1">The sequence shown here is derived from an EMBL/GenBank/DDBJ whole genome shotgun (WGS) entry which is preliminary data.</text>
</comment>
<dbReference type="EMBL" id="RJQC01000002">
    <property type="protein sequence ID" value="RNM30395.1"/>
    <property type="molecule type" value="Genomic_DNA"/>
</dbReference>